<organism evidence="1 2">
    <name type="scientific">Nocardioides aquaticus</name>
    <dbReference type="NCBI Taxonomy" id="160826"/>
    <lineage>
        <taxon>Bacteria</taxon>
        <taxon>Bacillati</taxon>
        <taxon>Actinomycetota</taxon>
        <taxon>Actinomycetes</taxon>
        <taxon>Propionibacteriales</taxon>
        <taxon>Nocardioidaceae</taxon>
        <taxon>Nocardioides</taxon>
    </lineage>
</organism>
<dbReference type="EMBL" id="CP075371">
    <property type="protein sequence ID" value="QVT78605.1"/>
    <property type="molecule type" value="Genomic_DNA"/>
</dbReference>
<dbReference type="Proteomes" id="UP000679307">
    <property type="component" value="Chromosome"/>
</dbReference>
<dbReference type="InterPro" id="IPR023393">
    <property type="entry name" value="START-like_dom_sf"/>
</dbReference>
<evidence type="ECO:0000313" key="1">
    <source>
        <dbReference type="EMBL" id="QVT78605.1"/>
    </source>
</evidence>
<sequence length="141" mass="15948">MHVERRFTVPRPVEEVFAYFADFTTTQEWDPGTVTTTRLAGDGGAGTTWANTSEFLGRRVELVYETVTHRPPSEVELRGRNGRTTATDHLWFEADGTGTAVRYRATFDFSFPLKVVVPLVIRRRVEALADETVEQIQRSLG</sequence>
<proteinExistence type="predicted"/>
<name>A0ABX8EFB4_9ACTN</name>
<keyword evidence="2" id="KW-1185">Reference proteome</keyword>
<gene>
    <name evidence="1" type="ORF">ENKNEFLB_00983</name>
</gene>
<dbReference type="Pfam" id="PF10604">
    <property type="entry name" value="Polyketide_cyc2"/>
    <property type="match status" value="1"/>
</dbReference>
<dbReference type="InterPro" id="IPR019587">
    <property type="entry name" value="Polyketide_cyclase/dehydratase"/>
</dbReference>
<evidence type="ECO:0008006" key="3">
    <source>
        <dbReference type="Google" id="ProtNLM"/>
    </source>
</evidence>
<dbReference type="RefSeq" id="WP_214058173.1">
    <property type="nucleotide sequence ID" value="NZ_BAAAHS010000036.1"/>
</dbReference>
<reference evidence="1 2" key="1">
    <citation type="submission" date="2021-05" db="EMBL/GenBank/DDBJ databases">
        <title>Complete genome of Nocardioides aquaticus KCTC 9944T isolated from meromictic and hypersaline Ekho Lake, Antarctica.</title>
        <authorList>
            <person name="Hwang K."/>
            <person name="Kim K.M."/>
            <person name="Choe H."/>
        </authorList>
    </citation>
    <scope>NUCLEOTIDE SEQUENCE [LARGE SCALE GENOMIC DNA]</scope>
    <source>
        <strain evidence="1 2">KCTC 9944</strain>
    </source>
</reference>
<dbReference type="Gene3D" id="3.30.530.20">
    <property type="match status" value="1"/>
</dbReference>
<protein>
    <recommendedName>
        <fullName evidence="3">Polyketide cyclase</fullName>
    </recommendedName>
</protein>
<accession>A0ABX8EFB4</accession>
<evidence type="ECO:0000313" key="2">
    <source>
        <dbReference type="Proteomes" id="UP000679307"/>
    </source>
</evidence>
<dbReference type="SUPFAM" id="SSF55961">
    <property type="entry name" value="Bet v1-like"/>
    <property type="match status" value="1"/>
</dbReference>